<evidence type="ECO:0000313" key="2">
    <source>
        <dbReference type="Proteomes" id="UP000076852"/>
    </source>
</evidence>
<gene>
    <name evidence="1" type="ORF">AYM40_35155</name>
</gene>
<dbReference type="Proteomes" id="UP000076852">
    <property type="component" value="Chromosome 2"/>
</dbReference>
<dbReference type="AlphaFoldDB" id="A0A160FVY0"/>
<sequence length="104" mass="11507">MDARVRKVGHPMPETAAFVAKFRSVFGDEVIDDAVRRGKAGEPVFYACENGRTVGTAAPSGDSVWQVDDSIHDRHYCDGCEGECVGQGVCCSDWLKRRNQEKDR</sequence>
<dbReference type="EMBL" id="CP014579">
    <property type="protein sequence ID" value="ANB77322.1"/>
    <property type="molecule type" value="Genomic_DNA"/>
</dbReference>
<reference evidence="1 2" key="1">
    <citation type="journal article" date="2016" name="Gene">
        <title>PacBio SMRT assembly of a complex multi-replicon genome reveals chlorocatechol degradative operon in a region of genome plasticity.</title>
        <authorList>
            <person name="Ricker N."/>
            <person name="Shen S.Y."/>
            <person name="Goordial J."/>
            <person name="Jin S."/>
            <person name="Fulthorpe R.R."/>
        </authorList>
    </citation>
    <scope>NUCLEOTIDE SEQUENCE [LARGE SCALE GENOMIC DNA]</scope>
    <source>
        <strain evidence="1 2">OLGA172</strain>
    </source>
</reference>
<accession>A0A160FVY0</accession>
<name>A0A160FVY0_9BURK</name>
<dbReference type="KEGG" id="buz:AYM40_35155"/>
<dbReference type="RefSeq" id="WP_063500514.1">
    <property type="nucleotide sequence ID" value="NZ_CP014579.1"/>
</dbReference>
<organism evidence="1 2">
    <name type="scientific">Paraburkholderia phytofirmans OLGA172</name>
    <dbReference type="NCBI Taxonomy" id="1417228"/>
    <lineage>
        <taxon>Bacteria</taxon>
        <taxon>Pseudomonadati</taxon>
        <taxon>Pseudomonadota</taxon>
        <taxon>Betaproteobacteria</taxon>
        <taxon>Burkholderiales</taxon>
        <taxon>Burkholderiaceae</taxon>
        <taxon>Paraburkholderia</taxon>
    </lineage>
</organism>
<proteinExistence type="predicted"/>
<dbReference type="OrthoDB" id="9007604at2"/>
<keyword evidence="2" id="KW-1185">Reference proteome</keyword>
<protein>
    <submittedName>
        <fullName evidence="1">Uncharacterized protein</fullName>
    </submittedName>
</protein>
<evidence type="ECO:0000313" key="1">
    <source>
        <dbReference type="EMBL" id="ANB77322.1"/>
    </source>
</evidence>